<name>A0A6I6XHK5_PSEPU</name>
<evidence type="ECO:0000256" key="2">
    <source>
        <dbReference type="ARBA" id="ARBA00023136"/>
    </source>
</evidence>
<dbReference type="RefSeq" id="WP_159410368.1">
    <property type="nucleotide sequence ID" value="NZ_CP026115.2"/>
</dbReference>
<dbReference type="EMBL" id="CP026115">
    <property type="protein sequence ID" value="QHG65012.1"/>
    <property type="molecule type" value="Genomic_DNA"/>
</dbReference>
<evidence type="ECO:0000256" key="3">
    <source>
        <dbReference type="SAM" id="SignalP"/>
    </source>
</evidence>
<feature type="signal peptide" evidence="3">
    <location>
        <begin position="1"/>
        <end position="16"/>
    </location>
</feature>
<evidence type="ECO:0000313" key="5">
    <source>
        <dbReference type="EMBL" id="QHG65012.1"/>
    </source>
</evidence>
<keyword evidence="5" id="KW-0449">Lipoprotein</keyword>
<dbReference type="Proteomes" id="UP000464480">
    <property type="component" value="Chromosome"/>
</dbReference>
<reference evidence="5 6" key="1">
    <citation type="submission" date="2020-02" db="EMBL/GenBank/DDBJ databases">
        <title>Pseudomonas Putida W5 Complete Genome Assembly.</title>
        <authorList>
            <person name="Yuan Z.-C."/>
            <person name="Shaw G.A."/>
            <person name="Cusano A.D."/>
            <person name="Caddey B.J."/>
            <person name="Weselowski B.J."/>
        </authorList>
    </citation>
    <scope>NUCLEOTIDE SEQUENCE [LARGE SCALE GENOMIC DNA]</scope>
    <source>
        <strain evidence="5 6">W5</strain>
    </source>
</reference>
<feature type="chain" id="PRO_5026010509" evidence="3">
    <location>
        <begin position="17"/>
        <end position="139"/>
    </location>
</feature>
<organism evidence="5 6">
    <name type="scientific">Pseudomonas putida</name>
    <name type="common">Arthrobacter siderocapsulatus</name>
    <dbReference type="NCBI Taxonomy" id="303"/>
    <lineage>
        <taxon>Bacteria</taxon>
        <taxon>Pseudomonadati</taxon>
        <taxon>Pseudomonadota</taxon>
        <taxon>Gammaproteobacteria</taxon>
        <taxon>Pseudomonadales</taxon>
        <taxon>Pseudomonadaceae</taxon>
        <taxon>Pseudomonas</taxon>
    </lineage>
</organism>
<dbReference type="Pfam" id="PF04355">
    <property type="entry name" value="BamE"/>
    <property type="match status" value="1"/>
</dbReference>
<dbReference type="AlphaFoldDB" id="A0A6I6XHK5"/>
<dbReference type="InterPro" id="IPR007450">
    <property type="entry name" value="BamE_dom"/>
</dbReference>
<dbReference type="Gene3D" id="3.30.1450.10">
    <property type="match status" value="1"/>
</dbReference>
<keyword evidence="2" id="KW-0472">Membrane</keyword>
<keyword evidence="1 3" id="KW-0732">Signal</keyword>
<protein>
    <submittedName>
        <fullName evidence="5">Osmotically-inducible lipoprotein OsmE</fullName>
    </submittedName>
</protein>
<dbReference type="NCBIfam" id="NF008423">
    <property type="entry name" value="PRK11251.1"/>
    <property type="match status" value="1"/>
</dbReference>
<feature type="domain" description="Outer membrane protein assembly factor BamE" evidence="4">
    <location>
        <begin position="24"/>
        <end position="90"/>
    </location>
</feature>
<evidence type="ECO:0000256" key="1">
    <source>
        <dbReference type="ARBA" id="ARBA00022729"/>
    </source>
</evidence>
<evidence type="ECO:0000313" key="6">
    <source>
        <dbReference type="Proteomes" id="UP000464480"/>
    </source>
</evidence>
<gene>
    <name evidence="5" type="primary">osmE</name>
    <name evidence="5" type="ORF">C2H86_11540</name>
</gene>
<evidence type="ECO:0000259" key="4">
    <source>
        <dbReference type="Pfam" id="PF04355"/>
    </source>
</evidence>
<accession>A0A6I6XHK5</accession>
<dbReference type="GO" id="GO:0019867">
    <property type="term" value="C:outer membrane"/>
    <property type="evidence" value="ECO:0007669"/>
    <property type="project" value="InterPro"/>
</dbReference>
<proteinExistence type="predicted"/>
<dbReference type="InterPro" id="IPR037873">
    <property type="entry name" value="BamE-like"/>
</dbReference>
<sequence length="139" mass="15120">MNQSTCALLLVLAAFAGCSSNSSTYHDQPLVAKVDNGMSKEQVLQIGGAPGAQSDRTVVPGTCFDYMLSKPGQKQQPYMVSFDQAGKVDKTRFMTCAEWSNAQHGRHGRVRLLMQPAAGHSRHSLAAMRNLSLDRKLPL</sequence>